<dbReference type="VEuPathDB" id="GiardiaDB:DHA2_150065"/>
<evidence type="ECO:0000313" key="2">
    <source>
        <dbReference type="EMBL" id="ESU44702.1"/>
    </source>
</evidence>
<dbReference type="AlphaFoldDB" id="V6U279"/>
<dbReference type="EMBL" id="AHHH01000017">
    <property type="protein sequence ID" value="ESU44702.1"/>
    <property type="molecule type" value="Genomic_DNA"/>
</dbReference>
<feature type="region of interest" description="Disordered" evidence="1">
    <location>
        <begin position="1"/>
        <end position="51"/>
    </location>
</feature>
<evidence type="ECO:0000313" key="3">
    <source>
        <dbReference type="Proteomes" id="UP000018040"/>
    </source>
</evidence>
<protein>
    <submittedName>
        <fullName evidence="2">Diadenosine tetraphosphatase</fullName>
    </submittedName>
</protein>
<proteinExistence type="predicted"/>
<organism evidence="2 3">
    <name type="scientific">Giardia intestinalis</name>
    <name type="common">Giardia lamblia</name>
    <dbReference type="NCBI Taxonomy" id="5741"/>
    <lineage>
        <taxon>Eukaryota</taxon>
        <taxon>Metamonada</taxon>
        <taxon>Diplomonadida</taxon>
        <taxon>Hexamitidae</taxon>
        <taxon>Giardiinae</taxon>
        <taxon>Giardia</taxon>
    </lineage>
</organism>
<feature type="compositionally biased region" description="Polar residues" evidence="1">
    <location>
        <begin position="19"/>
        <end position="31"/>
    </location>
</feature>
<accession>V6U279</accession>
<name>V6U279_GIAIN</name>
<gene>
    <name evidence="2" type="ORF">GSB_151445</name>
</gene>
<evidence type="ECO:0000256" key="1">
    <source>
        <dbReference type="SAM" id="MobiDB-lite"/>
    </source>
</evidence>
<dbReference type="Proteomes" id="UP000018040">
    <property type="component" value="Unassembled WGS sequence"/>
</dbReference>
<feature type="compositionally biased region" description="Basic residues" evidence="1">
    <location>
        <begin position="1"/>
        <end position="10"/>
    </location>
</feature>
<reference evidence="2 3" key="2">
    <citation type="journal article" date="2013" name="Genome Biol. Evol.">
        <title>Genome sequencing of Giardia lamblia genotypes A2 and B isolates (DH and GS) and comparative analysis with the genomes of genotypes A1 and E (WB and Pig).</title>
        <authorList>
            <person name="Adam R.D."/>
            <person name="Dahlstrom E.W."/>
            <person name="Martens C.A."/>
            <person name="Bruno D.P."/>
            <person name="Barbian K.D."/>
            <person name="Ricklefs S.M."/>
            <person name="Hernandez M.M."/>
            <person name="Narla N.P."/>
            <person name="Patel R.B."/>
            <person name="Porcella S.F."/>
            <person name="Nash T.E."/>
        </authorList>
    </citation>
    <scope>NUCLEOTIDE SEQUENCE [LARGE SCALE GENOMIC DNA]</scope>
    <source>
        <strain evidence="2 3">GS</strain>
    </source>
</reference>
<comment type="caution">
    <text evidence="2">The sequence shown here is derived from an EMBL/GenBank/DDBJ whole genome shotgun (WGS) entry which is preliminary data.</text>
</comment>
<sequence length="204" mass="23015">VSTRPSRRSPYRGGPQGSTGSRRGPTQTSRSCDSHRPPGLPHVSTGARDPGTCLWRGRPCRRETHFNRLLTRTHQLPDRAATHCLQMRGLLTDEERAVKERQDSVLDHEARHDRLVPVPPPVGELSPELEIKTHSHLHDQSQKPDIWLIDKCKTIDVGVTLPRQMDHCYNEKLRKHRDGTLPIIYGTDGSLHPVRRHLGAPCGC</sequence>
<reference evidence="3" key="1">
    <citation type="submission" date="2012-02" db="EMBL/GenBank/DDBJ databases">
        <title>Genome sequencing of Giardia lamblia Genotypes A2 and B isolates (DH and GS) and comparative analysis with the genomes of Genotypes A1 and E (WB and Pig).</title>
        <authorList>
            <person name="Adam R."/>
            <person name="Dahlstrom E."/>
            <person name="Martens C."/>
            <person name="Bruno D."/>
            <person name="Barbian K."/>
            <person name="Porcella S.F."/>
            <person name="Nash T."/>
        </authorList>
    </citation>
    <scope>NUCLEOTIDE SEQUENCE</scope>
    <source>
        <strain evidence="3">GS</strain>
    </source>
</reference>
<feature type="non-terminal residue" evidence="2">
    <location>
        <position position="1"/>
    </location>
</feature>